<dbReference type="PANTHER" id="PTHR10127">
    <property type="entry name" value="DISCOIDIN, CUB, EGF, LAMININ , AND ZINC METALLOPROTEASE DOMAIN CONTAINING"/>
    <property type="match status" value="1"/>
</dbReference>
<gene>
    <name evidence="7" type="ORF">K469DRAFT_742652</name>
</gene>
<keyword evidence="4 5" id="KW-0378">Hydrolase</keyword>
<dbReference type="InterPro" id="IPR024079">
    <property type="entry name" value="MetalloPept_cat_dom_sf"/>
</dbReference>
<dbReference type="InterPro" id="IPR001506">
    <property type="entry name" value="Peptidase_M12A"/>
</dbReference>
<dbReference type="PRINTS" id="PR00480">
    <property type="entry name" value="ASTACIN"/>
</dbReference>
<dbReference type="PROSITE" id="PS51864">
    <property type="entry name" value="ASTACIN"/>
    <property type="match status" value="1"/>
</dbReference>
<dbReference type="Gene3D" id="3.40.390.10">
    <property type="entry name" value="Collagenase (Catalytic Domain)"/>
    <property type="match status" value="1"/>
</dbReference>
<protein>
    <recommendedName>
        <fullName evidence="5">Metalloendopeptidase</fullName>
        <ecNumber evidence="5">3.4.24.-</ecNumber>
    </recommendedName>
</protein>
<dbReference type="InterPro" id="IPR006026">
    <property type="entry name" value="Peptidase_Metallo"/>
</dbReference>
<keyword evidence="2" id="KW-0677">Repeat</keyword>
<dbReference type="Proteomes" id="UP000800200">
    <property type="component" value="Unassembled WGS sequence"/>
</dbReference>
<dbReference type="GO" id="GO:0006508">
    <property type="term" value="P:proteolysis"/>
    <property type="evidence" value="ECO:0007669"/>
    <property type="project" value="UniProtKB-KW"/>
</dbReference>
<feature type="signal peptide" evidence="5">
    <location>
        <begin position="1"/>
        <end position="22"/>
    </location>
</feature>
<evidence type="ECO:0000256" key="4">
    <source>
        <dbReference type="PROSITE-ProRule" id="PRU01211"/>
    </source>
</evidence>
<feature type="domain" description="Peptidase M12A" evidence="6">
    <location>
        <begin position="113"/>
        <end position="333"/>
    </location>
</feature>
<feature type="binding site" evidence="4">
    <location>
        <position position="216"/>
    </location>
    <ligand>
        <name>Zn(2+)</name>
        <dbReference type="ChEBI" id="CHEBI:29105"/>
        <note>catalytic</note>
    </ligand>
</feature>
<dbReference type="GO" id="GO:0004222">
    <property type="term" value="F:metalloendopeptidase activity"/>
    <property type="evidence" value="ECO:0007669"/>
    <property type="project" value="UniProtKB-UniRule"/>
</dbReference>
<dbReference type="InterPro" id="IPR011936">
    <property type="entry name" value="Myxo_disulph_rpt"/>
</dbReference>
<accession>A0A6A6DDY9</accession>
<keyword evidence="4 5" id="KW-0482">Metalloprotease</keyword>
<evidence type="ECO:0000256" key="3">
    <source>
        <dbReference type="ARBA" id="ARBA00023157"/>
    </source>
</evidence>
<keyword evidence="4 5" id="KW-0862">Zinc</keyword>
<feature type="chain" id="PRO_5025715635" description="Metalloendopeptidase" evidence="5">
    <location>
        <begin position="23"/>
        <end position="470"/>
    </location>
</feature>
<name>A0A6A6DDY9_9PEZI</name>
<feature type="binding site" evidence="4">
    <location>
        <position position="226"/>
    </location>
    <ligand>
        <name>Zn(2+)</name>
        <dbReference type="ChEBI" id="CHEBI:29105"/>
        <note>catalytic</note>
    </ligand>
</feature>
<comment type="cofactor">
    <cofactor evidence="4 5">
        <name>Zn(2+)</name>
        <dbReference type="ChEBI" id="CHEBI:29105"/>
    </cofactor>
    <text evidence="4 5">Binds 1 zinc ion per subunit.</text>
</comment>
<dbReference type="OrthoDB" id="291007at2759"/>
<dbReference type="EC" id="3.4.24.-" evidence="5"/>
<dbReference type="AlphaFoldDB" id="A0A6A6DDY9"/>
<evidence type="ECO:0000259" key="6">
    <source>
        <dbReference type="PROSITE" id="PS51864"/>
    </source>
</evidence>
<dbReference type="Pfam" id="PF01400">
    <property type="entry name" value="Astacin"/>
    <property type="match status" value="1"/>
</dbReference>
<evidence type="ECO:0000256" key="5">
    <source>
        <dbReference type="RuleBase" id="RU361183"/>
    </source>
</evidence>
<keyword evidence="3" id="KW-1015">Disulfide bond</keyword>
<keyword evidence="4 5" id="KW-0645">Protease</keyword>
<dbReference type="PANTHER" id="PTHR10127:SF850">
    <property type="entry name" value="METALLOENDOPEPTIDASE"/>
    <property type="match status" value="1"/>
</dbReference>
<dbReference type="Pfam" id="PF13948">
    <property type="entry name" value="DUF4215"/>
    <property type="match status" value="1"/>
</dbReference>
<reference evidence="7" key="1">
    <citation type="journal article" date="2020" name="Stud. Mycol.">
        <title>101 Dothideomycetes genomes: a test case for predicting lifestyles and emergence of pathogens.</title>
        <authorList>
            <person name="Haridas S."/>
            <person name="Albert R."/>
            <person name="Binder M."/>
            <person name="Bloem J."/>
            <person name="Labutti K."/>
            <person name="Salamov A."/>
            <person name="Andreopoulos B."/>
            <person name="Baker S."/>
            <person name="Barry K."/>
            <person name="Bills G."/>
            <person name="Bluhm B."/>
            <person name="Cannon C."/>
            <person name="Castanera R."/>
            <person name="Culley D."/>
            <person name="Daum C."/>
            <person name="Ezra D."/>
            <person name="Gonzalez J."/>
            <person name="Henrissat B."/>
            <person name="Kuo A."/>
            <person name="Liang C."/>
            <person name="Lipzen A."/>
            <person name="Lutzoni F."/>
            <person name="Magnuson J."/>
            <person name="Mondo S."/>
            <person name="Nolan M."/>
            <person name="Ohm R."/>
            <person name="Pangilinan J."/>
            <person name="Park H.-J."/>
            <person name="Ramirez L."/>
            <person name="Alfaro M."/>
            <person name="Sun H."/>
            <person name="Tritt A."/>
            <person name="Yoshinaga Y."/>
            <person name="Zwiers L.-H."/>
            <person name="Turgeon B."/>
            <person name="Goodwin S."/>
            <person name="Spatafora J."/>
            <person name="Crous P."/>
            <person name="Grigoriev I."/>
        </authorList>
    </citation>
    <scope>NUCLEOTIDE SEQUENCE</scope>
    <source>
        <strain evidence="7">CBS 207.26</strain>
    </source>
</reference>
<dbReference type="GO" id="GO:0008270">
    <property type="term" value="F:zinc ion binding"/>
    <property type="evidence" value="ECO:0007669"/>
    <property type="project" value="UniProtKB-UniRule"/>
</dbReference>
<keyword evidence="1 5" id="KW-0732">Signal</keyword>
<keyword evidence="4 5" id="KW-0479">Metal-binding</keyword>
<keyword evidence="8" id="KW-1185">Reference proteome</keyword>
<dbReference type="NCBIfam" id="TIGR02232">
    <property type="entry name" value="myxo_disulf_rpt"/>
    <property type="match status" value="1"/>
</dbReference>
<evidence type="ECO:0000256" key="2">
    <source>
        <dbReference type="ARBA" id="ARBA00022737"/>
    </source>
</evidence>
<dbReference type="EMBL" id="ML994692">
    <property type="protein sequence ID" value="KAF2177223.1"/>
    <property type="molecule type" value="Genomic_DNA"/>
</dbReference>
<sequence length="470" mass="51116">MLRSSTVIISFLPLLATSSLIASNYTNAGYNPVLNVTTVTIQLSPGILSLNGSNSSYVTIAPVTQRVSYYVENGIAIIDGDVNFGTEEELLALTVGNQRRSAEAEFSDHLGKRSLSIFPYAGNRWPGGVVRYKWDSQTSKDARLTDWTEAMKRWTDRLLFLTFVDVGTFSPTLVAGIITLRSVTGTGSCSSPIGMASNVLKNYIKLDNCGPGGYAHEIGHTLGLFHEQQRPDRDAYMTLHCENVRDDENGVPAVCGQNCQGLGCNFRINSVTESDWAGAYDVLSIMHYSMYEFSKNGQPTLDPLPGIPHPLLHSFPTLTDSRRVCDVYWETCRGVCGDGIFSPNNEEECDDGNNIDGDGCSANCKKETPACSVATCNPQPGFNDCDITTSCISLDGASKAGVGQHMCACRHGFRASGYSANDKSVQVRLPWASQQGRVFVKPGVACNQLCDSWQLGKDGCTEVLEEEMCY</sequence>
<organism evidence="7 8">
    <name type="scientific">Zopfia rhizophila CBS 207.26</name>
    <dbReference type="NCBI Taxonomy" id="1314779"/>
    <lineage>
        <taxon>Eukaryota</taxon>
        <taxon>Fungi</taxon>
        <taxon>Dikarya</taxon>
        <taxon>Ascomycota</taxon>
        <taxon>Pezizomycotina</taxon>
        <taxon>Dothideomycetes</taxon>
        <taxon>Dothideomycetes incertae sedis</taxon>
        <taxon>Zopfiaceae</taxon>
        <taxon>Zopfia</taxon>
    </lineage>
</organism>
<evidence type="ECO:0000313" key="7">
    <source>
        <dbReference type="EMBL" id="KAF2177223.1"/>
    </source>
</evidence>
<comment type="caution">
    <text evidence="4">Lacks conserved residue(s) required for the propagation of feature annotation.</text>
</comment>
<evidence type="ECO:0000313" key="8">
    <source>
        <dbReference type="Proteomes" id="UP000800200"/>
    </source>
</evidence>
<dbReference type="SMART" id="SM00235">
    <property type="entry name" value="ZnMc"/>
    <property type="match status" value="1"/>
</dbReference>
<feature type="active site" evidence="4">
    <location>
        <position position="217"/>
    </location>
</feature>
<evidence type="ECO:0000256" key="1">
    <source>
        <dbReference type="ARBA" id="ARBA00022729"/>
    </source>
</evidence>
<dbReference type="SUPFAM" id="SSF55486">
    <property type="entry name" value="Metalloproteases ('zincins'), catalytic domain"/>
    <property type="match status" value="1"/>
</dbReference>
<proteinExistence type="predicted"/>
<feature type="binding site" evidence="4">
    <location>
        <position position="220"/>
    </location>
    <ligand>
        <name>Zn(2+)</name>
        <dbReference type="ChEBI" id="CHEBI:29105"/>
        <note>catalytic</note>
    </ligand>
</feature>